<dbReference type="SUPFAM" id="SSF57414">
    <property type="entry name" value="Hairpin loop containing domain-like"/>
    <property type="match status" value="1"/>
</dbReference>
<dbReference type="Pfam" id="PF00024">
    <property type="entry name" value="PAN_1"/>
    <property type="match status" value="1"/>
</dbReference>
<protein>
    <recommendedName>
        <fullName evidence="8">Apple domain-containing protein</fullName>
    </recommendedName>
</protein>
<dbReference type="RefSeq" id="XP_038067609.1">
    <property type="nucleotide sequence ID" value="XM_038211681.1"/>
</dbReference>
<evidence type="ECO:0000256" key="6">
    <source>
        <dbReference type="ARBA" id="ARBA00022837"/>
    </source>
</evidence>
<feature type="domain" description="Apple" evidence="8">
    <location>
        <begin position="202"/>
        <end position="283"/>
    </location>
</feature>
<evidence type="ECO:0000256" key="2">
    <source>
        <dbReference type="ARBA" id="ARBA00010147"/>
    </source>
</evidence>
<keyword evidence="7" id="KW-1015">Disulfide bond</keyword>
<evidence type="ECO:0000259" key="8">
    <source>
        <dbReference type="PROSITE" id="PS50948"/>
    </source>
</evidence>
<sequence length="287" mass="31048">MTRSSFPLGIGHDAVIAIRLFLLLVFMHLCHCISGELKALSLIGKNALQSSTYQGHSAYMANNAIDGDLTTFQSTDVVGNSHPWWIVDLGSEYTVARITVTNRHTPEVGGVFIVNTLARAGLHDDSEYELNQPCGVPVTTAESTPASVHEFWCDPPVTARYVSLDKIVTNTEHKLLNVAEVEVDTVDVMEQSTKVNGDFAECKPAWKTPATFTLLYEGGSIANGDPLTTKAARSPMHCALYCLIEADCVSFDYAASGGQCRLYGLNPAQIVIIPNDDVAIFLCGLHG</sequence>
<keyword evidence="5" id="KW-0430">Lectin</keyword>
<dbReference type="GO" id="GO:0042806">
    <property type="term" value="F:fucose binding"/>
    <property type="evidence" value="ECO:0007669"/>
    <property type="project" value="UniProtKB-ARBA"/>
</dbReference>
<evidence type="ECO:0000256" key="1">
    <source>
        <dbReference type="ARBA" id="ARBA00002219"/>
    </source>
</evidence>
<organism evidence="9 10">
    <name type="scientific">Patiria miniata</name>
    <name type="common">Bat star</name>
    <name type="synonym">Asterina miniata</name>
    <dbReference type="NCBI Taxonomy" id="46514"/>
    <lineage>
        <taxon>Eukaryota</taxon>
        <taxon>Metazoa</taxon>
        <taxon>Echinodermata</taxon>
        <taxon>Eleutherozoa</taxon>
        <taxon>Asterozoa</taxon>
        <taxon>Asteroidea</taxon>
        <taxon>Valvatacea</taxon>
        <taxon>Valvatida</taxon>
        <taxon>Asterinidae</taxon>
        <taxon>Patiria</taxon>
    </lineage>
</organism>
<evidence type="ECO:0000313" key="9">
    <source>
        <dbReference type="EnsemblMetazoa" id="XP_038067609.1"/>
    </source>
</evidence>
<dbReference type="GeneID" id="119737370"/>
<evidence type="ECO:0000256" key="5">
    <source>
        <dbReference type="ARBA" id="ARBA00022734"/>
    </source>
</evidence>
<dbReference type="GO" id="GO:0001868">
    <property type="term" value="P:regulation of complement activation, lectin pathway"/>
    <property type="evidence" value="ECO:0007669"/>
    <property type="project" value="UniProtKB-ARBA"/>
</dbReference>
<dbReference type="InterPro" id="IPR003609">
    <property type="entry name" value="Pan_app"/>
</dbReference>
<dbReference type="PANTHER" id="PTHR45713">
    <property type="entry name" value="FTP DOMAIN-CONTAINING PROTEIN"/>
    <property type="match status" value="1"/>
</dbReference>
<dbReference type="PROSITE" id="PS50948">
    <property type="entry name" value="PAN"/>
    <property type="match status" value="1"/>
</dbReference>
<dbReference type="OMA" id="HSAYMAN"/>
<comment type="similarity">
    <text evidence="2">Belongs to the fucolectin family.</text>
</comment>
<accession>A0A914AVT1</accession>
<evidence type="ECO:0000256" key="7">
    <source>
        <dbReference type="ARBA" id="ARBA00023157"/>
    </source>
</evidence>
<keyword evidence="10" id="KW-1185">Reference proteome</keyword>
<name>A0A914AVT1_PATMI</name>
<comment type="function">
    <text evidence="1">Acts as a defensive agent. Recognizes blood group fucosylated oligosaccharides including A, B, H and Lewis B-type antigens. Does not recognize Lewis A antigen and has low affinity for monovalent haptens.</text>
</comment>
<dbReference type="GO" id="GO:0046872">
    <property type="term" value="F:metal ion binding"/>
    <property type="evidence" value="ECO:0007669"/>
    <property type="project" value="UniProtKB-KW"/>
</dbReference>
<dbReference type="InterPro" id="IPR008979">
    <property type="entry name" value="Galactose-bd-like_sf"/>
</dbReference>
<evidence type="ECO:0000313" key="10">
    <source>
        <dbReference type="Proteomes" id="UP000887568"/>
    </source>
</evidence>
<dbReference type="PANTHER" id="PTHR45713:SF6">
    <property type="entry name" value="F5_8 TYPE C DOMAIN-CONTAINING PROTEIN"/>
    <property type="match status" value="1"/>
</dbReference>
<dbReference type="Proteomes" id="UP000887568">
    <property type="component" value="Unplaced"/>
</dbReference>
<proteinExistence type="inferred from homology"/>
<dbReference type="Gene3D" id="2.60.120.260">
    <property type="entry name" value="Galactose-binding domain-like"/>
    <property type="match status" value="1"/>
</dbReference>
<reference evidence="9" key="1">
    <citation type="submission" date="2022-11" db="UniProtKB">
        <authorList>
            <consortium name="EnsemblMetazoa"/>
        </authorList>
    </citation>
    <scope>IDENTIFICATION</scope>
</reference>
<dbReference type="OrthoDB" id="547680at2759"/>
<dbReference type="SUPFAM" id="SSF49785">
    <property type="entry name" value="Galactose-binding domain-like"/>
    <property type="match status" value="1"/>
</dbReference>
<dbReference type="InterPro" id="IPR000421">
    <property type="entry name" value="FA58C"/>
</dbReference>
<dbReference type="SMART" id="SM00607">
    <property type="entry name" value="FTP"/>
    <property type="match status" value="1"/>
</dbReference>
<dbReference type="AlphaFoldDB" id="A0A914AVT1"/>
<dbReference type="EnsemblMetazoa" id="XM_038211681.1">
    <property type="protein sequence ID" value="XP_038067609.1"/>
    <property type="gene ID" value="LOC119737370"/>
</dbReference>
<keyword evidence="6" id="KW-0106">Calcium</keyword>
<dbReference type="InterPro" id="IPR006585">
    <property type="entry name" value="FTP1"/>
</dbReference>
<dbReference type="GO" id="GO:0010185">
    <property type="term" value="P:regulation of cellular defense response"/>
    <property type="evidence" value="ECO:0007669"/>
    <property type="project" value="UniProtKB-ARBA"/>
</dbReference>
<comment type="subunit">
    <text evidence="3">Homotrimer.</text>
</comment>
<keyword evidence="4" id="KW-0479">Metal-binding</keyword>
<evidence type="ECO:0000256" key="3">
    <source>
        <dbReference type="ARBA" id="ARBA00011233"/>
    </source>
</evidence>
<dbReference type="Pfam" id="PF00754">
    <property type="entry name" value="F5_F8_type_C"/>
    <property type="match status" value="1"/>
</dbReference>
<dbReference type="InterPro" id="IPR051941">
    <property type="entry name" value="BG_Antigen-Binding_Lectin"/>
</dbReference>
<evidence type="ECO:0000256" key="4">
    <source>
        <dbReference type="ARBA" id="ARBA00022723"/>
    </source>
</evidence>